<dbReference type="Proteomes" id="UP000030008">
    <property type="component" value="Unassembled WGS sequence"/>
</dbReference>
<evidence type="ECO:0008006" key="5">
    <source>
        <dbReference type="Google" id="ProtNLM"/>
    </source>
</evidence>
<name>A0A099I875_CLOIN</name>
<dbReference type="InterPro" id="IPR025420">
    <property type="entry name" value="DUF4143"/>
</dbReference>
<dbReference type="AlphaFoldDB" id="A0A099I875"/>
<dbReference type="SUPFAM" id="SSF52980">
    <property type="entry name" value="Restriction endonuclease-like"/>
    <property type="match status" value="1"/>
</dbReference>
<evidence type="ECO:0000313" key="3">
    <source>
        <dbReference type="EMBL" id="KGJ54189.1"/>
    </source>
</evidence>
<proteinExistence type="predicted"/>
<dbReference type="InterPro" id="IPR011856">
    <property type="entry name" value="tRNA_endonuc-like_dom_sf"/>
</dbReference>
<evidence type="ECO:0000313" key="4">
    <source>
        <dbReference type="Proteomes" id="UP000030008"/>
    </source>
</evidence>
<dbReference type="InterPro" id="IPR011335">
    <property type="entry name" value="Restrct_endonuc-II-like"/>
</dbReference>
<dbReference type="PANTHER" id="PTHR43566">
    <property type="entry name" value="CONSERVED PROTEIN"/>
    <property type="match status" value="1"/>
</dbReference>
<dbReference type="RefSeq" id="WP_044904371.1">
    <property type="nucleotide sequence ID" value="NZ_JQIF01000020.1"/>
</dbReference>
<reference evidence="3 4" key="1">
    <citation type="submission" date="2014-08" db="EMBL/GenBank/DDBJ databases">
        <title>Clostridium innocuum, an unnegligible vancomycin-resistant pathogen causing extra-intestinal infections.</title>
        <authorList>
            <person name="Feng Y."/>
            <person name="Chiu C.-H."/>
        </authorList>
    </citation>
    <scope>NUCLEOTIDE SEQUENCE [LARGE SCALE GENOMIC DNA]</scope>
    <source>
        <strain evidence="3 4">AN88</strain>
    </source>
</reference>
<dbReference type="EMBL" id="JQIF01000020">
    <property type="protein sequence ID" value="KGJ54189.1"/>
    <property type="molecule type" value="Genomic_DNA"/>
</dbReference>
<dbReference type="Pfam" id="PF13635">
    <property type="entry name" value="DUF4143"/>
    <property type="match status" value="1"/>
</dbReference>
<organism evidence="3 4">
    <name type="scientific">Clostridium innocuum</name>
    <dbReference type="NCBI Taxonomy" id="1522"/>
    <lineage>
        <taxon>Bacteria</taxon>
        <taxon>Bacillati</taxon>
        <taxon>Bacillota</taxon>
        <taxon>Clostridia</taxon>
        <taxon>Eubacteriales</taxon>
        <taxon>Clostridiaceae</taxon>
        <taxon>Clostridium</taxon>
    </lineage>
</organism>
<feature type="domain" description="DUF4143" evidence="2">
    <location>
        <begin position="201"/>
        <end position="360"/>
    </location>
</feature>
<accession>A0A099I875</accession>
<dbReference type="CDD" id="cd00090">
    <property type="entry name" value="HTH_ARSR"/>
    <property type="match status" value="1"/>
</dbReference>
<sequence>MLKRAIKPHVVKALDMYPVVILTGSRQVGKSTLAYEFVKEKGFAYVSLDNIDQRKLAISDPKYFLQQFDTPLIIDEVQYAPVLFEVIEEIVNRKRLETGNANGMYLLTGSQAFHLMKNVTQSLAGRACVIQMVPLGLDEILGRETIPFVPSKDRIAMYQKSIKISVKDVFELITKGMYPELYRTDQAVPDYYENYVNTYIDRDISELIHLKDKLKFHDFLQYLAALTGQQINASDLSRKLQVSSNTIQHWLSILESTGLIYFLQPYNDISITKRVVKSSKVYFSDTGLAAYLIKMNYPETLRISNLSGAFFETFVVNEIRKTFLNNKEPFHAYYYRDSKQNEIDLVLLYKGRLSLIEIKQGVSFQASDAKGFDQLKSSLYQIENRIILCNTLENYPINRDVQAVALNSI</sequence>
<comment type="caution">
    <text evidence="3">The sequence shown here is derived from an EMBL/GenBank/DDBJ whole genome shotgun (WGS) entry which is preliminary data.</text>
</comment>
<dbReference type="InterPro" id="IPR041682">
    <property type="entry name" value="AAA_14"/>
</dbReference>
<protein>
    <recommendedName>
        <fullName evidence="5">ATP-binding protein</fullName>
    </recommendedName>
</protein>
<dbReference type="SUPFAM" id="SSF52540">
    <property type="entry name" value="P-loop containing nucleoside triphosphate hydrolases"/>
    <property type="match status" value="1"/>
</dbReference>
<dbReference type="PANTHER" id="PTHR43566:SF2">
    <property type="entry name" value="DUF4143 DOMAIN-CONTAINING PROTEIN"/>
    <property type="match status" value="1"/>
</dbReference>
<dbReference type="Pfam" id="PF13173">
    <property type="entry name" value="AAA_14"/>
    <property type="match status" value="1"/>
</dbReference>
<dbReference type="Gene3D" id="3.40.50.300">
    <property type="entry name" value="P-loop containing nucleotide triphosphate hydrolases"/>
    <property type="match status" value="1"/>
</dbReference>
<dbReference type="InterPro" id="IPR011991">
    <property type="entry name" value="ArsR-like_HTH"/>
</dbReference>
<dbReference type="Gene3D" id="3.40.1350.10">
    <property type="match status" value="1"/>
</dbReference>
<feature type="domain" description="AAA" evidence="1">
    <location>
        <begin position="18"/>
        <end position="141"/>
    </location>
</feature>
<gene>
    <name evidence="3" type="ORF">CIAN88_04835</name>
</gene>
<dbReference type="InterPro" id="IPR027417">
    <property type="entry name" value="P-loop_NTPase"/>
</dbReference>
<evidence type="ECO:0000259" key="2">
    <source>
        <dbReference type="Pfam" id="PF13635"/>
    </source>
</evidence>
<dbReference type="GO" id="GO:0003676">
    <property type="term" value="F:nucleic acid binding"/>
    <property type="evidence" value="ECO:0007669"/>
    <property type="project" value="InterPro"/>
</dbReference>
<evidence type="ECO:0000259" key="1">
    <source>
        <dbReference type="Pfam" id="PF13173"/>
    </source>
</evidence>